<dbReference type="EMBL" id="SGWQ01000006">
    <property type="protein sequence ID" value="RZS36954.1"/>
    <property type="molecule type" value="Genomic_DNA"/>
</dbReference>
<dbReference type="RefSeq" id="WP_130345571.1">
    <property type="nucleotide sequence ID" value="NZ_SGWQ01000006.1"/>
</dbReference>
<evidence type="ECO:0000256" key="2">
    <source>
        <dbReference type="ARBA" id="ARBA00005466"/>
    </source>
</evidence>
<comment type="cofactor">
    <cofactor evidence="1">
        <name>FAD</name>
        <dbReference type="ChEBI" id="CHEBI:57692"/>
    </cofactor>
</comment>
<feature type="compositionally biased region" description="Low complexity" evidence="6">
    <location>
        <begin position="44"/>
        <end position="57"/>
    </location>
</feature>
<name>A0A4Q7KL53_9PSEU</name>
<comment type="similarity">
    <text evidence="2">Belongs to the oxygen-dependent FAD-linked oxidoreductase family.</text>
</comment>
<evidence type="ECO:0000256" key="3">
    <source>
        <dbReference type="ARBA" id="ARBA00022630"/>
    </source>
</evidence>
<dbReference type="Gene3D" id="3.40.462.20">
    <property type="match status" value="1"/>
</dbReference>
<evidence type="ECO:0000256" key="5">
    <source>
        <dbReference type="ARBA" id="ARBA00023002"/>
    </source>
</evidence>
<proteinExistence type="inferred from homology"/>
<keyword evidence="5" id="KW-0560">Oxidoreductase</keyword>
<accession>A0A4Q7KL53</accession>
<dbReference type="NCBIfam" id="TIGR01409">
    <property type="entry name" value="TAT_signal_seq"/>
    <property type="match status" value="1"/>
</dbReference>
<evidence type="ECO:0000256" key="1">
    <source>
        <dbReference type="ARBA" id="ARBA00001974"/>
    </source>
</evidence>
<dbReference type="InterPro" id="IPR016169">
    <property type="entry name" value="FAD-bd_PCMH_sub2"/>
</dbReference>
<evidence type="ECO:0000259" key="7">
    <source>
        <dbReference type="PROSITE" id="PS51387"/>
    </source>
</evidence>
<feature type="region of interest" description="Disordered" evidence="6">
    <location>
        <begin position="23"/>
        <end position="62"/>
    </location>
</feature>
<dbReference type="InterPro" id="IPR006311">
    <property type="entry name" value="TAT_signal"/>
</dbReference>
<evidence type="ECO:0000256" key="6">
    <source>
        <dbReference type="SAM" id="MobiDB-lite"/>
    </source>
</evidence>
<dbReference type="AlphaFoldDB" id="A0A4Q7KL53"/>
<evidence type="ECO:0000313" key="9">
    <source>
        <dbReference type="Proteomes" id="UP000294257"/>
    </source>
</evidence>
<sequence length="517" mass="53099">MSTTRRDLLRAAGLSTAALALGACSDKTPPGQGTPFPTLPPRPTTTVPPGTTASTPPSGGPPDWQALRDRLGGALVLPDDRSYAVAKQSFNPVFDSRAPAAVARCSSAEHVRACVETARNARIPIAARGGGHSYAGYSVPDRGLVVDLGGMSDVKVNADGTATIGAGARLMGVYTALAEAGRCLPAGSCPTVGIAGLTLGGGIGVLSRKYGLTCDKLVSAQVVTADGRLRTASAESERDLFWALRGGGGGNLGIVTSFTFATEPAPGIAVFGLRFPAGSAVEVAGAWQEWMGGAPDELWSSLVISGGNPPSARISGSFVGPSAALNDHLARLIGRIGRSPSSKLVQDKGFLDAMRYYGGCSTRPAAQCRPQSEGGALGRDAFVASSRILTRPADAGRLVELMNGRTGMDLLVDSLGGAVSRVDSRATAFPHRSAFASAQIYQGTGGAGAQRATQAVSEVRDGLGQLVGQAAYVNYIDPSLPDWAAAYYGDNLGVIRDLARKYDPSGLFTFAQGFARA</sequence>
<dbReference type="PANTHER" id="PTHR42973:SF39">
    <property type="entry name" value="FAD-BINDING PCMH-TYPE DOMAIN-CONTAINING PROTEIN"/>
    <property type="match status" value="1"/>
</dbReference>
<dbReference type="InterPro" id="IPR019546">
    <property type="entry name" value="TAT_signal_bac_arc"/>
</dbReference>
<gene>
    <name evidence="8" type="ORF">EV193_106189</name>
</gene>
<protein>
    <submittedName>
        <fullName evidence="8">Secreted protein</fullName>
    </submittedName>
</protein>
<dbReference type="InterPro" id="IPR006094">
    <property type="entry name" value="Oxid_FAD_bind_N"/>
</dbReference>
<dbReference type="Gene3D" id="3.30.43.10">
    <property type="entry name" value="Uridine Diphospho-n-acetylenolpyruvylglucosamine Reductase, domain 2"/>
    <property type="match status" value="1"/>
</dbReference>
<dbReference type="PROSITE" id="PS51318">
    <property type="entry name" value="TAT"/>
    <property type="match status" value="1"/>
</dbReference>
<evidence type="ECO:0000256" key="4">
    <source>
        <dbReference type="ARBA" id="ARBA00022827"/>
    </source>
</evidence>
<keyword evidence="4" id="KW-0274">FAD</keyword>
<dbReference type="PANTHER" id="PTHR42973">
    <property type="entry name" value="BINDING OXIDOREDUCTASE, PUTATIVE (AFU_ORTHOLOGUE AFUA_1G17690)-RELATED"/>
    <property type="match status" value="1"/>
</dbReference>
<feature type="domain" description="FAD-binding PCMH-type" evidence="7">
    <location>
        <begin position="94"/>
        <end position="265"/>
    </location>
</feature>
<dbReference type="InterPro" id="IPR050416">
    <property type="entry name" value="FAD-linked_Oxidoreductase"/>
</dbReference>
<dbReference type="Pfam" id="PF08031">
    <property type="entry name" value="BBE"/>
    <property type="match status" value="1"/>
</dbReference>
<dbReference type="Proteomes" id="UP000294257">
    <property type="component" value="Unassembled WGS sequence"/>
</dbReference>
<dbReference type="InterPro" id="IPR036318">
    <property type="entry name" value="FAD-bd_PCMH-like_sf"/>
</dbReference>
<dbReference type="InterPro" id="IPR016166">
    <property type="entry name" value="FAD-bd_PCMH"/>
</dbReference>
<dbReference type="Pfam" id="PF01565">
    <property type="entry name" value="FAD_binding_4"/>
    <property type="match status" value="1"/>
</dbReference>
<dbReference type="Gene3D" id="3.30.465.10">
    <property type="match status" value="1"/>
</dbReference>
<keyword evidence="9" id="KW-1185">Reference proteome</keyword>
<organism evidence="8 9">
    <name type="scientific">Herbihabitans rhizosphaerae</name>
    <dbReference type="NCBI Taxonomy" id="1872711"/>
    <lineage>
        <taxon>Bacteria</taxon>
        <taxon>Bacillati</taxon>
        <taxon>Actinomycetota</taxon>
        <taxon>Actinomycetes</taxon>
        <taxon>Pseudonocardiales</taxon>
        <taxon>Pseudonocardiaceae</taxon>
        <taxon>Herbihabitans</taxon>
    </lineage>
</organism>
<evidence type="ECO:0000313" key="8">
    <source>
        <dbReference type="EMBL" id="RZS36954.1"/>
    </source>
</evidence>
<dbReference type="PROSITE" id="PS51257">
    <property type="entry name" value="PROKAR_LIPOPROTEIN"/>
    <property type="match status" value="1"/>
</dbReference>
<dbReference type="GO" id="GO:0071949">
    <property type="term" value="F:FAD binding"/>
    <property type="evidence" value="ECO:0007669"/>
    <property type="project" value="InterPro"/>
</dbReference>
<dbReference type="OrthoDB" id="9775082at2"/>
<reference evidence="8 9" key="1">
    <citation type="submission" date="2019-02" db="EMBL/GenBank/DDBJ databases">
        <title>Genomic Encyclopedia of Type Strains, Phase IV (KMG-IV): sequencing the most valuable type-strain genomes for metagenomic binning, comparative biology and taxonomic classification.</title>
        <authorList>
            <person name="Goeker M."/>
        </authorList>
    </citation>
    <scope>NUCLEOTIDE SEQUENCE [LARGE SCALE GENOMIC DNA]</scope>
    <source>
        <strain evidence="8 9">DSM 101727</strain>
    </source>
</reference>
<keyword evidence="3" id="KW-0285">Flavoprotein</keyword>
<dbReference type="SUPFAM" id="SSF56176">
    <property type="entry name" value="FAD-binding/transporter-associated domain-like"/>
    <property type="match status" value="1"/>
</dbReference>
<dbReference type="GO" id="GO:0016491">
    <property type="term" value="F:oxidoreductase activity"/>
    <property type="evidence" value="ECO:0007669"/>
    <property type="project" value="UniProtKB-KW"/>
</dbReference>
<comment type="caution">
    <text evidence="8">The sequence shown here is derived from an EMBL/GenBank/DDBJ whole genome shotgun (WGS) entry which is preliminary data.</text>
</comment>
<dbReference type="InterPro" id="IPR012951">
    <property type="entry name" value="BBE"/>
</dbReference>
<dbReference type="InterPro" id="IPR016167">
    <property type="entry name" value="FAD-bd_PCMH_sub1"/>
</dbReference>
<dbReference type="PROSITE" id="PS51387">
    <property type="entry name" value="FAD_PCMH"/>
    <property type="match status" value="1"/>
</dbReference>